<evidence type="ECO:0000313" key="2">
    <source>
        <dbReference type="Proteomes" id="UP001165960"/>
    </source>
</evidence>
<reference evidence="1" key="1">
    <citation type="submission" date="2022-04" db="EMBL/GenBank/DDBJ databases">
        <title>Genome of the entomopathogenic fungus Entomophthora muscae.</title>
        <authorList>
            <person name="Elya C."/>
            <person name="Lovett B.R."/>
            <person name="Lee E."/>
            <person name="Macias A.M."/>
            <person name="Hajek A.E."/>
            <person name="De Bivort B.L."/>
            <person name="Kasson M.T."/>
            <person name="De Fine Licht H.H."/>
            <person name="Stajich J.E."/>
        </authorList>
    </citation>
    <scope>NUCLEOTIDE SEQUENCE</scope>
    <source>
        <strain evidence="1">Berkeley</strain>
    </source>
</reference>
<accession>A0ACC2UG56</accession>
<proteinExistence type="predicted"/>
<evidence type="ECO:0000313" key="1">
    <source>
        <dbReference type="EMBL" id="KAJ9085894.1"/>
    </source>
</evidence>
<organism evidence="1 2">
    <name type="scientific">Entomophthora muscae</name>
    <dbReference type="NCBI Taxonomy" id="34485"/>
    <lineage>
        <taxon>Eukaryota</taxon>
        <taxon>Fungi</taxon>
        <taxon>Fungi incertae sedis</taxon>
        <taxon>Zoopagomycota</taxon>
        <taxon>Entomophthoromycotina</taxon>
        <taxon>Entomophthoromycetes</taxon>
        <taxon>Entomophthorales</taxon>
        <taxon>Entomophthoraceae</taxon>
        <taxon>Entomophthora</taxon>
    </lineage>
</organism>
<sequence>MEKHWILHWHGSKWITKGVNLKWAELFKRHKVKKWTITKYWCKTKMNFKEIEHAPKHCIPIEEAVEWLANDFNIFQAVEYFQAHIGSSLSCKLKGIPLRAEEITEYFSTLQDQNWAIGWEKIGIPPKEAKVWGNMRFGPEEAEPWLKMRFNPKEAETGLTASAPLSLPRR</sequence>
<dbReference type="EMBL" id="QTSX02000740">
    <property type="protein sequence ID" value="KAJ9085894.1"/>
    <property type="molecule type" value="Genomic_DNA"/>
</dbReference>
<gene>
    <name evidence="1" type="ORF">DSO57_1009473</name>
</gene>
<comment type="caution">
    <text evidence="1">The sequence shown here is derived from an EMBL/GenBank/DDBJ whole genome shotgun (WGS) entry which is preliminary data.</text>
</comment>
<dbReference type="Proteomes" id="UP001165960">
    <property type="component" value="Unassembled WGS sequence"/>
</dbReference>
<name>A0ACC2UG56_9FUNG</name>
<keyword evidence="2" id="KW-1185">Reference proteome</keyword>
<protein>
    <submittedName>
        <fullName evidence="1">Uncharacterized protein</fullName>
    </submittedName>
</protein>